<evidence type="ECO:0000313" key="1">
    <source>
        <dbReference type="EMBL" id="ALS25363.1"/>
    </source>
</evidence>
<gene>
    <name evidence="1" type="ORF">IJ22_51040</name>
</gene>
<reference evidence="2" key="1">
    <citation type="submission" date="2015-12" db="EMBL/GenBank/DDBJ databases">
        <title>Complete genome sequences of two moderately thermophilic Paenibacillus species.</title>
        <authorList>
            <person name="Butler R.III."/>
            <person name="Wang J."/>
            <person name="Stark B.C."/>
            <person name="Pombert J.-F."/>
        </authorList>
    </citation>
    <scope>NUCLEOTIDE SEQUENCE [LARGE SCALE GENOMIC DNA]</scope>
    <source>
        <strain evidence="2">32O-Y</strain>
    </source>
</reference>
<proteinExistence type="predicted"/>
<name>A0A0U2VQ98_9BACL</name>
<dbReference type="PATRIC" id="fig|162209.4.peg.5396"/>
<sequence>MSRGGKRVGAGRKAQGVTRKVSLTLTEVEWAQIKESGLTVAAFLKRLMHGQTEAPAAKPSGYPRRHAEERWQNYLMNNEQQYATEVVEAAQQSFYNILFPQGAETAQVKTKTQYECPFTGKRFGSMDALVKAAIPYLLKSAGHDLRHKRELAYIRERESSPRYIDQL</sequence>
<organism evidence="1 2">
    <name type="scientific">Paenibacillus naphthalenovorans</name>
    <dbReference type="NCBI Taxonomy" id="162209"/>
    <lineage>
        <taxon>Bacteria</taxon>
        <taxon>Bacillati</taxon>
        <taxon>Bacillota</taxon>
        <taxon>Bacilli</taxon>
        <taxon>Bacillales</taxon>
        <taxon>Paenibacillaceae</taxon>
        <taxon>Paenibacillus</taxon>
    </lineage>
</organism>
<protein>
    <submittedName>
        <fullName evidence="1">Uncharacterized protein</fullName>
    </submittedName>
</protein>
<reference evidence="1 2" key="2">
    <citation type="journal article" date="2016" name="Genome Announc.">
        <title>Complete Genome Sequences of Two Interactive Moderate Thermophiles, Paenibacillus napthalenovorans 32O-Y and Paenibacillus sp. 32O-W.</title>
        <authorList>
            <person name="Butler R.R.III."/>
            <person name="Wang J."/>
            <person name="Stark B.C."/>
            <person name="Pombert J.F."/>
        </authorList>
    </citation>
    <scope>NUCLEOTIDE SEQUENCE [LARGE SCALE GENOMIC DNA]</scope>
    <source>
        <strain evidence="1 2">32O-Y</strain>
    </source>
</reference>
<dbReference type="EMBL" id="CP013652">
    <property type="protein sequence ID" value="ALS25363.1"/>
    <property type="molecule type" value="Genomic_DNA"/>
</dbReference>
<dbReference type="AlphaFoldDB" id="A0A0U2VQ98"/>
<dbReference type="KEGG" id="pnp:IJ22_51040"/>
<dbReference type="Proteomes" id="UP000061660">
    <property type="component" value="Chromosome"/>
</dbReference>
<keyword evidence="2" id="KW-1185">Reference proteome</keyword>
<accession>A0A0U2VQ98</accession>
<evidence type="ECO:0000313" key="2">
    <source>
        <dbReference type="Proteomes" id="UP000061660"/>
    </source>
</evidence>